<dbReference type="EMBL" id="LZRT01000045">
    <property type="protein sequence ID" value="OUM89317.1"/>
    <property type="molecule type" value="Genomic_DNA"/>
</dbReference>
<dbReference type="Proteomes" id="UP000196475">
    <property type="component" value="Unassembled WGS sequence"/>
</dbReference>
<proteinExistence type="predicted"/>
<evidence type="ECO:0000313" key="1">
    <source>
        <dbReference type="EMBL" id="OUM89317.1"/>
    </source>
</evidence>
<dbReference type="AlphaFoldDB" id="A0A1Y3PT39"/>
<organism evidence="1 2">
    <name type="scientific">Bacillus thermozeamaize</name>
    <dbReference type="NCBI Taxonomy" id="230954"/>
    <lineage>
        <taxon>Bacteria</taxon>
        <taxon>Bacillati</taxon>
        <taxon>Bacillota</taxon>
        <taxon>Bacilli</taxon>
        <taxon>Bacillales</taxon>
        <taxon>Bacillaceae</taxon>
        <taxon>Bacillus</taxon>
    </lineage>
</organism>
<gene>
    <name evidence="1" type="ORF">BAA01_03605</name>
</gene>
<accession>A0A1Y3PT39</accession>
<protein>
    <submittedName>
        <fullName evidence="1">Uncharacterized protein</fullName>
    </submittedName>
</protein>
<evidence type="ECO:0000313" key="2">
    <source>
        <dbReference type="Proteomes" id="UP000196475"/>
    </source>
</evidence>
<sequence>MLPPMVPYLMQTGHLTYQDVQLYWREANKAVERVEMVPSGKGISSWLTQLYLLRRDTAGYEKGTAHARHPDDLFRRTVERQLYPHLGQHVDGYI</sequence>
<reference evidence="2" key="1">
    <citation type="submission" date="2016-06" db="EMBL/GenBank/DDBJ databases">
        <authorList>
            <person name="Nascimento L."/>
            <person name="Pereira R.V."/>
            <person name="Martins L.F."/>
            <person name="Quaggio R.B."/>
            <person name="Silva A.M."/>
            <person name="Setubal J.C."/>
        </authorList>
    </citation>
    <scope>NUCLEOTIDE SEQUENCE [LARGE SCALE GENOMIC DNA]</scope>
</reference>
<comment type="caution">
    <text evidence="1">The sequence shown here is derived from an EMBL/GenBank/DDBJ whole genome shotgun (WGS) entry which is preliminary data.</text>
</comment>
<name>A0A1Y3PT39_9BACI</name>